<dbReference type="InterPro" id="IPR036188">
    <property type="entry name" value="FAD/NAD-bd_sf"/>
</dbReference>
<evidence type="ECO:0000256" key="1">
    <source>
        <dbReference type="ARBA" id="ARBA00023002"/>
    </source>
</evidence>
<dbReference type="InterPro" id="IPR006076">
    <property type="entry name" value="FAD-dep_OxRdtase"/>
</dbReference>
<keyword evidence="1" id="KW-0560">Oxidoreductase</keyword>
<keyword evidence="4" id="KW-1185">Reference proteome</keyword>
<dbReference type="Gene3D" id="3.30.9.10">
    <property type="entry name" value="D-Amino Acid Oxidase, subunit A, domain 2"/>
    <property type="match status" value="1"/>
</dbReference>
<dbReference type="Proteomes" id="UP000193017">
    <property type="component" value="Chromosome"/>
</dbReference>
<accession>A0A1W6CZD3</accession>
<dbReference type="PANTHER" id="PTHR13847">
    <property type="entry name" value="SARCOSINE DEHYDROGENASE-RELATED"/>
    <property type="match status" value="1"/>
</dbReference>
<dbReference type="STRING" id="1945662.B0A89_11805"/>
<evidence type="ECO:0000259" key="2">
    <source>
        <dbReference type="Pfam" id="PF01266"/>
    </source>
</evidence>
<name>A0A1W6CZD3_9RHOB</name>
<gene>
    <name evidence="3" type="ORF">B0A89_11805</name>
</gene>
<dbReference type="OrthoDB" id="9805337at2"/>
<dbReference type="Pfam" id="PF01266">
    <property type="entry name" value="DAO"/>
    <property type="match status" value="1"/>
</dbReference>
<reference evidence="3 4" key="1">
    <citation type="submission" date="2017-03" db="EMBL/GenBank/DDBJ databases">
        <title>Genome sequence of Paracoccus contaminans isolated from a water microcosm.</title>
        <authorList>
            <person name="Aurass P."/>
            <person name="Karste S."/>
            <person name="Trost E."/>
            <person name="Glaeser S.P."/>
            <person name="Kaempfer P."/>
            <person name="Flieger A."/>
        </authorList>
    </citation>
    <scope>NUCLEOTIDE SEQUENCE [LARGE SCALE GENOMIC DNA]</scope>
    <source>
        <strain evidence="4">RKI 16-01929T\LMG 29738T\CCM 8701T\CIP 111112T</strain>
    </source>
</reference>
<dbReference type="AlphaFoldDB" id="A0A1W6CZD3"/>
<dbReference type="RefSeq" id="WP_085378321.1">
    <property type="nucleotide sequence ID" value="NZ_CP020612.1"/>
</dbReference>
<dbReference type="KEGG" id="pcon:B0A89_11805"/>
<dbReference type="GO" id="GO:0005737">
    <property type="term" value="C:cytoplasm"/>
    <property type="evidence" value="ECO:0007669"/>
    <property type="project" value="TreeGrafter"/>
</dbReference>
<sequence length="427" mass="46115">MTNHANPEVVVIGAGIIGVTAALALQKQGLRTCILDREGVACATSRGNAGAFAFAEVEPLASPGIMRKAPGWLLDPLGPLSLRPGHAARMLPWLLHFWRATSPARHEAAIAAQAGLMDLSRRALDDLIAQVAGEPLIRREGQLQVYEGRARFEASLPSWEQRRRHGIRFDLLESPGALAEIQPGLSPRFTHAGFTPDWINTVDPAAWTQHLARAFTEAGGRIEIAEVREVRPAQDGVALTTPAGTIRAGHVVVAAGAWSHQIARMLGHRIPLDTERGYNTTFPQASFDLRTHLTFSDHGFVVSRIGEGLRVGGAVELGGLRLPPNYRRADILVRKAAEFLQGLDPRGGTRWMGFRPSLPDSLPVIGRAPGADRVIYAFGHGHLGLTQSAGTAQLVAALVARREPGISLAPFHPQRFDRRRSPGSMQG</sequence>
<feature type="domain" description="FAD dependent oxidoreductase" evidence="2">
    <location>
        <begin position="9"/>
        <end position="398"/>
    </location>
</feature>
<evidence type="ECO:0000313" key="3">
    <source>
        <dbReference type="EMBL" id="ARJ70206.1"/>
    </source>
</evidence>
<dbReference type="PANTHER" id="PTHR13847:SF289">
    <property type="entry name" value="GLYCINE OXIDASE"/>
    <property type="match status" value="1"/>
</dbReference>
<organism evidence="3 4">
    <name type="scientific">Paracoccus contaminans</name>
    <dbReference type="NCBI Taxonomy" id="1945662"/>
    <lineage>
        <taxon>Bacteria</taxon>
        <taxon>Pseudomonadati</taxon>
        <taxon>Pseudomonadota</taxon>
        <taxon>Alphaproteobacteria</taxon>
        <taxon>Rhodobacterales</taxon>
        <taxon>Paracoccaceae</taxon>
        <taxon>Paracoccus</taxon>
    </lineage>
</organism>
<protein>
    <submittedName>
        <fullName evidence="3">Amino acid dehydrogenase</fullName>
    </submittedName>
</protein>
<dbReference type="EMBL" id="CP020612">
    <property type="protein sequence ID" value="ARJ70206.1"/>
    <property type="molecule type" value="Genomic_DNA"/>
</dbReference>
<dbReference type="SUPFAM" id="SSF54373">
    <property type="entry name" value="FAD-linked reductases, C-terminal domain"/>
    <property type="match status" value="1"/>
</dbReference>
<evidence type="ECO:0000313" key="4">
    <source>
        <dbReference type="Proteomes" id="UP000193017"/>
    </source>
</evidence>
<dbReference type="GO" id="GO:0016491">
    <property type="term" value="F:oxidoreductase activity"/>
    <property type="evidence" value="ECO:0007669"/>
    <property type="project" value="UniProtKB-KW"/>
</dbReference>
<proteinExistence type="predicted"/>
<dbReference type="SUPFAM" id="SSF51905">
    <property type="entry name" value="FAD/NAD(P)-binding domain"/>
    <property type="match status" value="1"/>
</dbReference>
<dbReference type="Gene3D" id="3.50.50.60">
    <property type="entry name" value="FAD/NAD(P)-binding domain"/>
    <property type="match status" value="2"/>
</dbReference>